<keyword evidence="2" id="KW-1185">Reference proteome</keyword>
<dbReference type="RefSeq" id="WP_265219740.1">
    <property type="nucleotide sequence ID" value="NZ_JAPEUL010000009.1"/>
</dbReference>
<organism evidence="1 2">
    <name type="scientific">Marinomonas rhodophyticola</name>
    <dbReference type="NCBI Taxonomy" id="2992803"/>
    <lineage>
        <taxon>Bacteria</taxon>
        <taxon>Pseudomonadati</taxon>
        <taxon>Pseudomonadota</taxon>
        <taxon>Gammaproteobacteria</taxon>
        <taxon>Oceanospirillales</taxon>
        <taxon>Oceanospirillaceae</taxon>
        <taxon>Marinomonas</taxon>
    </lineage>
</organism>
<protein>
    <submittedName>
        <fullName evidence="1">Uncharacterized protein</fullName>
    </submittedName>
</protein>
<dbReference type="Proteomes" id="UP001431181">
    <property type="component" value="Unassembled WGS sequence"/>
</dbReference>
<proteinExistence type="predicted"/>
<accession>A0ABT3KIK9</accession>
<evidence type="ECO:0000313" key="1">
    <source>
        <dbReference type="EMBL" id="MCW4630381.1"/>
    </source>
</evidence>
<name>A0ABT3KIK9_9GAMM</name>
<comment type="caution">
    <text evidence="1">The sequence shown here is derived from an EMBL/GenBank/DDBJ whole genome shotgun (WGS) entry which is preliminary data.</text>
</comment>
<gene>
    <name evidence="1" type="ORF">ONZ52_16165</name>
</gene>
<reference evidence="1" key="1">
    <citation type="submission" date="2022-11" db="EMBL/GenBank/DDBJ databases">
        <title>Marinomonas sp. nov., isolated from marine algae.</title>
        <authorList>
            <person name="Choi D.G."/>
            <person name="Kim J.M."/>
            <person name="Lee J.K."/>
            <person name="Baek J.H."/>
            <person name="Jeon C.O."/>
        </authorList>
    </citation>
    <scope>NUCLEOTIDE SEQUENCE</scope>
    <source>
        <strain evidence="1">KJ51-3</strain>
    </source>
</reference>
<evidence type="ECO:0000313" key="2">
    <source>
        <dbReference type="Proteomes" id="UP001431181"/>
    </source>
</evidence>
<sequence>MALERSYHQDDMLAAFTRLKAIAQRASFPTADERRHCLKHLEAALLRSEASLLSALQKDFGHRAS</sequence>
<dbReference type="EMBL" id="JAPEUL010000009">
    <property type="protein sequence ID" value="MCW4630381.1"/>
    <property type="molecule type" value="Genomic_DNA"/>
</dbReference>